<protein>
    <submittedName>
        <fullName evidence="1">Uncharacterized protein</fullName>
    </submittedName>
</protein>
<evidence type="ECO:0000313" key="1">
    <source>
        <dbReference type="EMBL" id="KAG7154161.1"/>
    </source>
</evidence>
<reference evidence="1" key="1">
    <citation type="journal article" date="2021" name="Sci. Adv.">
        <title>The American lobster genome reveals insights on longevity, neural, and immune adaptations.</title>
        <authorList>
            <person name="Polinski J.M."/>
            <person name="Zimin A.V."/>
            <person name="Clark K.F."/>
            <person name="Kohn A.B."/>
            <person name="Sadowski N."/>
            <person name="Timp W."/>
            <person name="Ptitsyn A."/>
            <person name="Khanna P."/>
            <person name="Romanova D.Y."/>
            <person name="Williams P."/>
            <person name="Greenwood S.J."/>
            <person name="Moroz L.L."/>
            <person name="Walt D.R."/>
            <person name="Bodnar A.G."/>
        </authorList>
    </citation>
    <scope>NUCLEOTIDE SEQUENCE</scope>
    <source>
        <strain evidence="1">GMGI-L3</strain>
    </source>
</reference>
<dbReference type="Proteomes" id="UP000747542">
    <property type="component" value="Unassembled WGS sequence"/>
</dbReference>
<accession>A0A8J5MJX0</accession>
<name>A0A8J5MJX0_HOMAM</name>
<proteinExistence type="predicted"/>
<dbReference type="EMBL" id="JAHLQT010045000">
    <property type="protein sequence ID" value="KAG7154161.1"/>
    <property type="molecule type" value="Genomic_DNA"/>
</dbReference>
<keyword evidence="2" id="KW-1185">Reference proteome</keyword>
<gene>
    <name evidence="1" type="ORF">Hamer_G020468</name>
</gene>
<sequence length="68" mass="7716">MSIKRMSKMKLVWSQSMVNLAILDPETAMIIAQDTHYFMYGLSNDKRCTGDGIQTAVSCHVVVYRAFI</sequence>
<evidence type="ECO:0000313" key="2">
    <source>
        <dbReference type="Proteomes" id="UP000747542"/>
    </source>
</evidence>
<organism evidence="1 2">
    <name type="scientific">Homarus americanus</name>
    <name type="common">American lobster</name>
    <dbReference type="NCBI Taxonomy" id="6706"/>
    <lineage>
        <taxon>Eukaryota</taxon>
        <taxon>Metazoa</taxon>
        <taxon>Ecdysozoa</taxon>
        <taxon>Arthropoda</taxon>
        <taxon>Crustacea</taxon>
        <taxon>Multicrustacea</taxon>
        <taxon>Malacostraca</taxon>
        <taxon>Eumalacostraca</taxon>
        <taxon>Eucarida</taxon>
        <taxon>Decapoda</taxon>
        <taxon>Pleocyemata</taxon>
        <taxon>Astacidea</taxon>
        <taxon>Nephropoidea</taxon>
        <taxon>Nephropidae</taxon>
        <taxon>Homarus</taxon>
    </lineage>
</organism>
<dbReference type="AlphaFoldDB" id="A0A8J5MJX0"/>
<comment type="caution">
    <text evidence="1">The sequence shown here is derived from an EMBL/GenBank/DDBJ whole genome shotgun (WGS) entry which is preliminary data.</text>
</comment>